<dbReference type="PIRSF" id="PIRSF003108">
    <property type="entry name" value="DinJ"/>
    <property type="match status" value="1"/>
</dbReference>
<dbReference type="GO" id="GO:0006355">
    <property type="term" value="P:regulation of DNA-templated transcription"/>
    <property type="evidence" value="ECO:0007669"/>
    <property type="project" value="InterPro"/>
</dbReference>
<sequence length="82" mass="9147">MLHVRVEEEVKERASIALEQMGLTMSEAVRVFLHRVAADQKLPFALEVPNARTRAAMEEARSLSARFETPAALLDDLDGGQR</sequence>
<dbReference type="GO" id="GO:0000987">
    <property type="term" value="F:cis-regulatory region sequence-specific DNA binding"/>
    <property type="evidence" value="ECO:0007669"/>
    <property type="project" value="InterPro"/>
</dbReference>
<dbReference type="NCBIfam" id="TIGR02384">
    <property type="entry name" value="RelB_DinJ"/>
    <property type="match status" value="1"/>
</dbReference>
<dbReference type="Pfam" id="PF04221">
    <property type="entry name" value="RelB"/>
    <property type="match status" value="1"/>
</dbReference>
<dbReference type="Proteomes" id="UP000475385">
    <property type="component" value="Unassembled WGS sequence"/>
</dbReference>
<dbReference type="InterPro" id="IPR013321">
    <property type="entry name" value="Arc_rbn_hlx_hlx"/>
</dbReference>
<evidence type="ECO:0000313" key="4">
    <source>
        <dbReference type="Proteomes" id="UP000475385"/>
    </source>
</evidence>
<dbReference type="Gene3D" id="1.10.1220.10">
    <property type="entry name" value="Met repressor-like"/>
    <property type="match status" value="1"/>
</dbReference>
<protein>
    <submittedName>
        <fullName evidence="3">Type II toxin-antitoxin system RelB/DinJ family antitoxin</fullName>
    </submittedName>
</protein>
<keyword evidence="4" id="KW-1185">Reference proteome</keyword>
<organism evidence="3 4">
    <name type="scientific">Falsiroseomonas algicola</name>
    <dbReference type="NCBI Taxonomy" id="2716930"/>
    <lineage>
        <taxon>Bacteria</taxon>
        <taxon>Pseudomonadati</taxon>
        <taxon>Pseudomonadota</taxon>
        <taxon>Alphaproteobacteria</taxon>
        <taxon>Acetobacterales</taxon>
        <taxon>Roseomonadaceae</taxon>
        <taxon>Falsiroseomonas</taxon>
    </lineage>
</organism>
<dbReference type="PANTHER" id="PTHR38781">
    <property type="entry name" value="ANTITOXIN DINJ-RELATED"/>
    <property type="match status" value="1"/>
</dbReference>
<dbReference type="AlphaFoldDB" id="A0A6M1LQJ2"/>
<dbReference type="GO" id="GO:0015643">
    <property type="term" value="F:toxic substance binding"/>
    <property type="evidence" value="ECO:0007669"/>
    <property type="project" value="InterPro"/>
</dbReference>
<evidence type="ECO:0000256" key="2">
    <source>
        <dbReference type="ARBA" id="ARBA00022649"/>
    </source>
</evidence>
<reference evidence="3 4" key="1">
    <citation type="submission" date="2020-02" db="EMBL/GenBank/DDBJ databases">
        <authorList>
            <person name="Kim H.M."/>
            <person name="Jeon C.O."/>
        </authorList>
    </citation>
    <scope>NUCLEOTIDE SEQUENCE [LARGE SCALE GENOMIC DNA]</scope>
    <source>
        <strain evidence="3 4">PeD5</strain>
    </source>
</reference>
<proteinExistence type="inferred from homology"/>
<accession>A0A6M1LQJ2</accession>
<dbReference type="PANTHER" id="PTHR38781:SF1">
    <property type="entry name" value="ANTITOXIN DINJ-RELATED"/>
    <property type="match status" value="1"/>
</dbReference>
<comment type="similarity">
    <text evidence="1">Belongs to the RelB/DinJ antitoxin family.</text>
</comment>
<dbReference type="EMBL" id="JAAIKB010000009">
    <property type="protein sequence ID" value="NGM22383.1"/>
    <property type="molecule type" value="Genomic_DNA"/>
</dbReference>
<dbReference type="InterPro" id="IPR007337">
    <property type="entry name" value="RelB/DinJ"/>
</dbReference>
<dbReference type="GO" id="GO:0006351">
    <property type="term" value="P:DNA-templated transcription"/>
    <property type="evidence" value="ECO:0007669"/>
    <property type="project" value="TreeGrafter"/>
</dbReference>
<evidence type="ECO:0000256" key="1">
    <source>
        <dbReference type="ARBA" id="ARBA00010562"/>
    </source>
</evidence>
<comment type="caution">
    <text evidence="3">The sequence shown here is derived from an EMBL/GenBank/DDBJ whole genome shotgun (WGS) entry which is preliminary data.</text>
</comment>
<name>A0A6M1LQJ2_9PROT</name>
<dbReference type="InterPro" id="IPR026262">
    <property type="entry name" value="DinJ"/>
</dbReference>
<gene>
    <name evidence="3" type="ORF">G3576_20365</name>
</gene>
<evidence type="ECO:0000313" key="3">
    <source>
        <dbReference type="EMBL" id="NGM22383.1"/>
    </source>
</evidence>
<keyword evidence="2" id="KW-1277">Toxin-antitoxin system</keyword>
<reference evidence="3 4" key="2">
    <citation type="submission" date="2020-03" db="EMBL/GenBank/DDBJ databases">
        <title>Roseomonas stagni sp. nov., isolated from pond water in Japan.</title>
        <authorList>
            <person name="Furuhata K."/>
            <person name="Miyamoto H."/>
            <person name="Goto K."/>
        </authorList>
    </citation>
    <scope>NUCLEOTIDE SEQUENCE [LARGE SCALE GENOMIC DNA]</scope>
    <source>
        <strain evidence="3 4">PeD5</strain>
    </source>
</reference>
<dbReference type="GO" id="GO:0044010">
    <property type="term" value="P:single-species biofilm formation"/>
    <property type="evidence" value="ECO:0007669"/>
    <property type="project" value="InterPro"/>
</dbReference>